<dbReference type="GO" id="GO:0051287">
    <property type="term" value="F:NAD binding"/>
    <property type="evidence" value="ECO:0007669"/>
    <property type="project" value="InterPro"/>
</dbReference>
<dbReference type="GO" id="GO:0046872">
    <property type="term" value="F:metal ion binding"/>
    <property type="evidence" value="ECO:0007669"/>
    <property type="project" value="UniProtKB-KW"/>
</dbReference>
<dbReference type="InterPro" id="IPR005255">
    <property type="entry name" value="PdxA_fam"/>
</dbReference>
<keyword evidence="2" id="KW-0560">Oxidoreductase</keyword>
<proteinExistence type="predicted"/>
<evidence type="ECO:0000313" key="5">
    <source>
        <dbReference type="Proteomes" id="UP000276829"/>
    </source>
</evidence>
<dbReference type="SUPFAM" id="SSF53659">
    <property type="entry name" value="Isocitrate/Isopropylmalate dehydrogenase-like"/>
    <property type="match status" value="1"/>
</dbReference>
<name>A0A3M3FPG2_PSESG</name>
<dbReference type="PANTHER" id="PTHR30004:SF6">
    <property type="entry name" value="D-THREONATE 4-PHOSPHATE DEHYDROGENASE"/>
    <property type="match status" value="1"/>
</dbReference>
<dbReference type="AlphaFoldDB" id="A0A3M3FPG2"/>
<accession>A0A3M3FPG2</accession>
<protein>
    <submittedName>
        <fullName evidence="4">4-hydroxythreonine-4-phosphate dehydrogenase</fullName>
    </submittedName>
</protein>
<dbReference type="Proteomes" id="UP000276829">
    <property type="component" value="Unassembled WGS sequence"/>
</dbReference>
<keyword evidence="1" id="KW-0479">Metal-binding</keyword>
<keyword evidence="3" id="KW-0520">NAD</keyword>
<dbReference type="EMBL" id="RBON01000288">
    <property type="protein sequence ID" value="RMM63029.1"/>
    <property type="molecule type" value="Genomic_DNA"/>
</dbReference>
<reference evidence="4 5" key="1">
    <citation type="submission" date="2018-08" db="EMBL/GenBank/DDBJ databases">
        <title>Recombination of ecologically and evolutionarily significant loci maintains genetic cohesion in the Pseudomonas syringae species complex.</title>
        <authorList>
            <person name="Dillon M."/>
            <person name="Thakur S."/>
            <person name="Almeida R.N.D."/>
            <person name="Weir B.S."/>
            <person name="Guttman D.S."/>
        </authorList>
    </citation>
    <scope>NUCLEOTIDE SEQUENCE [LARGE SCALE GENOMIC DNA]</scope>
    <source>
        <strain evidence="4 5">ICMP 4324</strain>
    </source>
</reference>
<comment type="caution">
    <text evidence="4">The sequence shown here is derived from an EMBL/GenBank/DDBJ whole genome shotgun (WGS) entry which is preliminary data.</text>
</comment>
<dbReference type="Pfam" id="PF04166">
    <property type="entry name" value="PdxA"/>
    <property type="match status" value="1"/>
</dbReference>
<sequence>MRPAPLSTRKLPMSERLSERPVIGITMGDAAGVGPEIIMKMLTHASVYATCRPLVIGDAQRLEDANRIVGSQLRVNSIASPAEARFIQGTVDCIDLGLIPADLPYGKLSAVAGNAAFRYIERTVQLTQAGELDAICTAPLNKEALHAGGHIFPGHTEMLAHLLGIEEVSMMLMTPTLRVIHVTTHIGIIDAIARIEPGLVKRTIERARETLIRAGIENPLIAVCGINPHAGENGLFGYGEEATKIQPAIDELHARGWRVEGPLPADTLFLRAGRGDFDAVVAMYHDQGHGPVKVMGLEAGVNVTIGLPVIRTSVDHGTAFDIAGKGIADERSLIEAMRQAVELATRKRDTRNSIAV</sequence>
<evidence type="ECO:0000256" key="1">
    <source>
        <dbReference type="ARBA" id="ARBA00022723"/>
    </source>
</evidence>
<organism evidence="4 5">
    <name type="scientific">Pseudomonas savastanoi pv. glycinea</name>
    <name type="common">Pseudomonas syringae pv. glycinea</name>
    <dbReference type="NCBI Taxonomy" id="318"/>
    <lineage>
        <taxon>Bacteria</taxon>
        <taxon>Pseudomonadati</taxon>
        <taxon>Pseudomonadota</taxon>
        <taxon>Gammaproteobacteria</taxon>
        <taxon>Pseudomonadales</taxon>
        <taxon>Pseudomonadaceae</taxon>
        <taxon>Pseudomonas</taxon>
    </lineage>
</organism>
<evidence type="ECO:0000256" key="2">
    <source>
        <dbReference type="ARBA" id="ARBA00023002"/>
    </source>
</evidence>
<evidence type="ECO:0000313" key="4">
    <source>
        <dbReference type="EMBL" id="RMM63029.1"/>
    </source>
</evidence>
<dbReference type="PANTHER" id="PTHR30004">
    <property type="entry name" value="4-HYDROXYTHREONINE-4-PHOSPHATE DEHYDROGENASE"/>
    <property type="match status" value="1"/>
</dbReference>
<dbReference type="NCBIfam" id="TIGR00557">
    <property type="entry name" value="pdxA"/>
    <property type="match status" value="1"/>
</dbReference>
<dbReference type="GO" id="GO:0016491">
    <property type="term" value="F:oxidoreductase activity"/>
    <property type="evidence" value="ECO:0007669"/>
    <property type="project" value="UniProtKB-KW"/>
</dbReference>
<gene>
    <name evidence="4" type="ORF">ALQ73_04986</name>
</gene>
<dbReference type="Gene3D" id="3.40.718.10">
    <property type="entry name" value="Isopropylmalate Dehydrogenase"/>
    <property type="match status" value="1"/>
</dbReference>
<evidence type="ECO:0000256" key="3">
    <source>
        <dbReference type="ARBA" id="ARBA00023027"/>
    </source>
</evidence>